<dbReference type="AlphaFoldDB" id="A0A7Z7J493"/>
<name>A0A7Z7J493_XANCH</name>
<evidence type="ECO:0000313" key="2">
    <source>
        <dbReference type="Proteomes" id="UP000234345"/>
    </source>
</evidence>
<reference evidence="1 2" key="1">
    <citation type="submission" date="2017-10" db="EMBL/GenBank/DDBJ databases">
        <authorList>
            <person name="Regsiter A."/>
            <person name="William W."/>
        </authorList>
    </citation>
    <scope>NUCLEOTIDE SEQUENCE [LARGE SCALE GENOMIC DNA]</scope>
    <source>
        <strain evidence="1 2">CFBP6991</strain>
    </source>
</reference>
<gene>
    <name evidence="1" type="ORF">XFF6991_490010</name>
</gene>
<dbReference type="Proteomes" id="UP000234345">
    <property type="component" value="Unassembled WGS sequence"/>
</dbReference>
<comment type="caution">
    <text evidence="1">The sequence shown here is derived from an EMBL/GenBank/DDBJ whole genome shotgun (WGS) entry which is preliminary data.</text>
</comment>
<organism evidence="1 2">
    <name type="scientific">Xanthomonas campestris pv. phaseoli</name>
    <dbReference type="NCBI Taxonomy" id="317013"/>
    <lineage>
        <taxon>Bacteria</taxon>
        <taxon>Pseudomonadati</taxon>
        <taxon>Pseudomonadota</taxon>
        <taxon>Gammaproteobacteria</taxon>
        <taxon>Lysobacterales</taxon>
        <taxon>Lysobacteraceae</taxon>
        <taxon>Xanthomonas</taxon>
    </lineage>
</organism>
<proteinExistence type="predicted"/>
<evidence type="ECO:0000313" key="1">
    <source>
        <dbReference type="EMBL" id="SOO25830.1"/>
    </source>
</evidence>
<dbReference type="RefSeq" id="WP_099801267.1">
    <property type="nucleotide sequence ID" value="NZ_OCZC01000076.1"/>
</dbReference>
<dbReference type="EMBL" id="OCZC01000076">
    <property type="protein sequence ID" value="SOO25830.1"/>
    <property type="molecule type" value="Genomic_DNA"/>
</dbReference>
<protein>
    <submittedName>
        <fullName evidence="1">Uncharacterized protein</fullName>
    </submittedName>
</protein>
<accession>A0A7Z7J493</accession>
<sequence>MTSDFRTGEQEEGYKKLVEHEKLFSAACSVALNGSTRTRATELEVENQQDWDDIGQSGTGVQDEDGHAVALLDQRDSPLVKSKIAQCYAIYKSMCGEEGLDALPLESLYRTR</sequence>